<keyword evidence="5" id="KW-1133">Transmembrane helix</keyword>
<comment type="caution">
    <text evidence="7">The sequence shown here is derived from an EMBL/GenBank/DDBJ whole genome shotgun (WGS) entry which is preliminary data.</text>
</comment>
<name>A0A558BVL3_9BACT</name>
<evidence type="ECO:0000256" key="4">
    <source>
        <dbReference type="SAM" id="Coils"/>
    </source>
</evidence>
<feature type="transmembrane region" description="Helical" evidence="5">
    <location>
        <begin position="115"/>
        <end position="133"/>
    </location>
</feature>
<feature type="transmembrane region" description="Helical" evidence="5">
    <location>
        <begin position="145"/>
        <end position="166"/>
    </location>
</feature>
<feature type="transmembrane region" description="Helical" evidence="5">
    <location>
        <begin position="91"/>
        <end position="108"/>
    </location>
</feature>
<feature type="domain" description="Histidine kinase" evidence="6">
    <location>
        <begin position="244"/>
        <end position="483"/>
    </location>
</feature>
<evidence type="ECO:0000256" key="3">
    <source>
        <dbReference type="ARBA" id="ARBA00022553"/>
    </source>
</evidence>
<dbReference type="Pfam" id="PF00512">
    <property type="entry name" value="HisKA"/>
    <property type="match status" value="1"/>
</dbReference>
<dbReference type="OrthoDB" id="1931120at2"/>
<dbReference type="SMART" id="SM00388">
    <property type="entry name" value="HisKA"/>
    <property type="match status" value="1"/>
</dbReference>
<evidence type="ECO:0000313" key="8">
    <source>
        <dbReference type="Proteomes" id="UP000317624"/>
    </source>
</evidence>
<dbReference type="AlphaFoldDB" id="A0A558BVL3"/>
<dbReference type="Proteomes" id="UP000317624">
    <property type="component" value="Unassembled WGS sequence"/>
</dbReference>
<dbReference type="GO" id="GO:0000155">
    <property type="term" value="F:phosphorelay sensor kinase activity"/>
    <property type="evidence" value="ECO:0007669"/>
    <property type="project" value="InterPro"/>
</dbReference>
<dbReference type="Pfam" id="PF02518">
    <property type="entry name" value="HATPase_c"/>
    <property type="match status" value="1"/>
</dbReference>
<keyword evidence="3" id="KW-0597">Phosphoprotein</keyword>
<evidence type="ECO:0000313" key="7">
    <source>
        <dbReference type="EMBL" id="TVT40565.1"/>
    </source>
</evidence>
<evidence type="ECO:0000259" key="6">
    <source>
        <dbReference type="PROSITE" id="PS50109"/>
    </source>
</evidence>
<sequence>MRVLGDVLLGRRTAQLFFTHSSCEMSALYNFDLLVAGPLCMLIVLVLRRFFDLAERLPRWNRVLSWVWAPALFGFGITAVFRYRNPLLDDAYMLGVYALVVVTLLLLWSYRPARLVLLALAPLLLHRLIKFGLDLGDLRLLAPYASIFTSLGKFTTLWLIGLVLVARSQKRNLAKEQQQRQEEEQARQLIATQNAELERLVAERSATLTQQAATLQQALEELQMTQSQLIQAEKMASLGELTAGIAHEIQNPLNFVNNFAEVSAELLEELAEEQTKPAPDTELELELLADLTQNLQKITQHGQRAASIVRGMLEHSRASTGERSLTDLNALCDEYLRLAYHGLRAKDKSFNATLHTDFAPVLPLVEAVSQDVGRVLLNLFTNAFYAVRQRQQAGEAGYAPSVGVRTRRVGDEVEVSVQDNGTGIAEAVRQKIFQPFFTTKPAGEGTGLGLSLAHDIITQGHGGSLTVTSQEGQGAKFTVRLPI</sequence>
<dbReference type="EMBL" id="VMRJ01000003">
    <property type="protein sequence ID" value="TVT40565.1"/>
    <property type="molecule type" value="Genomic_DNA"/>
</dbReference>
<dbReference type="SUPFAM" id="SSF55874">
    <property type="entry name" value="ATPase domain of HSP90 chaperone/DNA topoisomerase II/histidine kinase"/>
    <property type="match status" value="1"/>
</dbReference>
<keyword evidence="7" id="KW-0418">Kinase</keyword>
<dbReference type="CDD" id="cd00082">
    <property type="entry name" value="HisKA"/>
    <property type="match status" value="1"/>
</dbReference>
<dbReference type="Gene3D" id="1.10.287.130">
    <property type="match status" value="1"/>
</dbReference>
<reference evidence="7 8" key="1">
    <citation type="submission" date="2019-07" db="EMBL/GenBank/DDBJ databases">
        <title>Hymenobacter sp. straun FUR1 Genome sequencing and assembly.</title>
        <authorList>
            <person name="Chhetri G."/>
        </authorList>
    </citation>
    <scope>NUCLEOTIDE SEQUENCE [LARGE SCALE GENOMIC DNA]</scope>
    <source>
        <strain evidence="7 8">Fur1</strain>
    </source>
</reference>
<dbReference type="EC" id="2.7.13.3" evidence="2"/>
<keyword evidence="4" id="KW-0175">Coiled coil</keyword>
<feature type="transmembrane region" description="Helical" evidence="5">
    <location>
        <begin position="63"/>
        <end position="85"/>
    </location>
</feature>
<proteinExistence type="predicted"/>
<evidence type="ECO:0000256" key="1">
    <source>
        <dbReference type="ARBA" id="ARBA00000085"/>
    </source>
</evidence>
<keyword evidence="5" id="KW-0812">Transmembrane</keyword>
<dbReference type="InterPro" id="IPR036890">
    <property type="entry name" value="HATPase_C_sf"/>
</dbReference>
<dbReference type="PROSITE" id="PS50109">
    <property type="entry name" value="HIS_KIN"/>
    <property type="match status" value="1"/>
</dbReference>
<dbReference type="PANTHER" id="PTHR43065:SF42">
    <property type="entry name" value="TWO-COMPONENT SENSOR PPRA"/>
    <property type="match status" value="1"/>
</dbReference>
<keyword evidence="8" id="KW-1185">Reference proteome</keyword>
<dbReference type="PRINTS" id="PR00344">
    <property type="entry name" value="BCTRLSENSOR"/>
</dbReference>
<evidence type="ECO:0000256" key="5">
    <source>
        <dbReference type="SAM" id="Phobius"/>
    </source>
</evidence>
<keyword evidence="5" id="KW-0472">Membrane</keyword>
<dbReference type="PANTHER" id="PTHR43065">
    <property type="entry name" value="SENSOR HISTIDINE KINASE"/>
    <property type="match status" value="1"/>
</dbReference>
<dbReference type="InterPro" id="IPR005467">
    <property type="entry name" value="His_kinase_dom"/>
</dbReference>
<dbReference type="Gene3D" id="3.30.565.10">
    <property type="entry name" value="Histidine kinase-like ATPase, C-terminal domain"/>
    <property type="match status" value="1"/>
</dbReference>
<feature type="coiled-coil region" evidence="4">
    <location>
        <begin position="166"/>
        <end position="235"/>
    </location>
</feature>
<accession>A0A558BVL3</accession>
<dbReference type="SUPFAM" id="SSF47384">
    <property type="entry name" value="Homodimeric domain of signal transducing histidine kinase"/>
    <property type="match status" value="1"/>
</dbReference>
<keyword evidence="7" id="KW-0808">Transferase</keyword>
<protein>
    <recommendedName>
        <fullName evidence="2">histidine kinase</fullName>
        <ecNumber evidence="2">2.7.13.3</ecNumber>
    </recommendedName>
</protein>
<organism evidence="7 8">
    <name type="scientific">Hymenobacter setariae</name>
    <dbReference type="NCBI Taxonomy" id="2594794"/>
    <lineage>
        <taxon>Bacteria</taxon>
        <taxon>Pseudomonadati</taxon>
        <taxon>Bacteroidota</taxon>
        <taxon>Cytophagia</taxon>
        <taxon>Cytophagales</taxon>
        <taxon>Hymenobacteraceae</taxon>
        <taxon>Hymenobacter</taxon>
    </lineage>
</organism>
<dbReference type="InterPro" id="IPR003661">
    <property type="entry name" value="HisK_dim/P_dom"/>
</dbReference>
<dbReference type="InterPro" id="IPR036097">
    <property type="entry name" value="HisK_dim/P_sf"/>
</dbReference>
<dbReference type="InterPro" id="IPR004358">
    <property type="entry name" value="Sig_transdc_His_kin-like_C"/>
</dbReference>
<comment type="catalytic activity">
    <reaction evidence="1">
        <text>ATP + protein L-histidine = ADP + protein N-phospho-L-histidine.</text>
        <dbReference type="EC" id="2.7.13.3"/>
    </reaction>
</comment>
<evidence type="ECO:0000256" key="2">
    <source>
        <dbReference type="ARBA" id="ARBA00012438"/>
    </source>
</evidence>
<dbReference type="SMART" id="SM00387">
    <property type="entry name" value="HATPase_c"/>
    <property type="match status" value="1"/>
</dbReference>
<feature type="transmembrane region" description="Helical" evidence="5">
    <location>
        <begin position="27"/>
        <end position="51"/>
    </location>
</feature>
<gene>
    <name evidence="7" type="ORF">FNT36_13905</name>
</gene>
<dbReference type="InterPro" id="IPR003594">
    <property type="entry name" value="HATPase_dom"/>
</dbReference>